<evidence type="ECO:0000256" key="1">
    <source>
        <dbReference type="SAM" id="MobiDB-lite"/>
    </source>
</evidence>
<dbReference type="Gramene" id="KJB70797">
    <property type="protein sequence ID" value="KJB70797"/>
    <property type="gene ID" value="B456_011G099100"/>
</dbReference>
<dbReference type="EMBL" id="CM001750">
    <property type="protein sequence ID" value="KJB70797.1"/>
    <property type="molecule type" value="Genomic_DNA"/>
</dbReference>
<reference evidence="2 3" key="1">
    <citation type="journal article" date="2012" name="Nature">
        <title>Repeated polyploidization of Gossypium genomes and the evolution of spinnable cotton fibres.</title>
        <authorList>
            <person name="Paterson A.H."/>
            <person name="Wendel J.F."/>
            <person name="Gundlach H."/>
            <person name="Guo H."/>
            <person name="Jenkins J."/>
            <person name="Jin D."/>
            <person name="Llewellyn D."/>
            <person name="Showmaker K.C."/>
            <person name="Shu S."/>
            <person name="Udall J."/>
            <person name="Yoo M.J."/>
            <person name="Byers R."/>
            <person name="Chen W."/>
            <person name="Doron-Faigenboim A."/>
            <person name="Duke M.V."/>
            <person name="Gong L."/>
            <person name="Grimwood J."/>
            <person name="Grover C."/>
            <person name="Grupp K."/>
            <person name="Hu G."/>
            <person name="Lee T.H."/>
            <person name="Li J."/>
            <person name="Lin L."/>
            <person name="Liu T."/>
            <person name="Marler B.S."/>
            <person name="Page J.T."/>
            <person name="Roberts A.W."/>
            <person name="Romanel E."/>
            <person name="Sanders W.S."/>
            <person name="Szadkowski E."/>
            <person name="Tan X."/>
            <person name="Tang H."/>
            <person name="Xu C."/>
            <person name="Wang J."/>
            <person name="Wang Z."/>
            <person name="Zhang D."/>
            <person name="Zhang L."/>
            <person name="Ashrafi H."/>
            <person name="Bedon F."/>
            <person name="Bowers J.E."/>
            <person name="Brubaker C.L."/>
            <person name="Chee P.W."/>
            <person name="Das S."/>
            <person name="Gingle A.R."/>
            <person name="Haigler C.H."/>
            <person name="Harker D."/>
            <person name="Hoffmann L.V."/>
            <person name="Hovav R."/>
            <person name="Jones D.C."/>
            <person name="Lemke C."/>
            <person name="Mansoor S."/>
            <person name="ur Rahman M."/>
            <person name="Rainville L.N."/>
            <person name="Rambani A."/>
            <person name="Reddy U.K."/>
            <person name="Rong J.K."/>
            <person name="Saranga Y."/>
            <person name="Scheffler B.E."/>
            <person name="Scheffler J.A."/>
            <person name="Stelly D.M."/>
            <person name="Triplett B.A."/>
            <person name="Van Deynze A."/>
            <person name="Vaslin M.F."/>
            <person name="Waghmare V.N."/>
            <person name="Walford S.A."/>
            <person name="Wright R.J."/>
            <person name="Zaki E.A."/>
            <person name="Zhang T."/>
            <person name="Dennis E.S."/>
            <person name="Mayer K.F."/>
            <person name="Peterson D.G."/>
            <person name="Rokhsar D.S."/>
            <person name="Wang X."/>
            <person name="Schmutz J."/>
        </authorList>
    </citation>
    <scope>NUCLEOTIDE SEQUENCE [LARGE SCALE GENOMIC DNA]</scope>
</reference>
<dbReference type="OMA" id="WEMEKDE"/>
<sequence length="96" mass="11127">MKEAKVSFKTYWEMEKDERISIHSRNHETRSLQSSPLAQLSTWNGQTNVKTARDPTQAKPNPHSITLKPPTQVTSSSYQARRPIRRERAIYTISPF</sequence>
<accession>A0A0D2RJB4</accession>
<gene>
    <name evidence="2" type="ORF">B456_011G099100</name>
</gene>
<organism evidence="2 3">
    <name type="scientific">Gossypium raimondii</name>
    <name type="common">Peruvian cotton</name>
    <name type="synonym">Gossypium klotzschianum subsp. raimondii</name>
    <dbReference type="NCBI Taxonomy" id="29730"/>
    <lineage>
        <taxon>Eukaryota</taxon>
        <taxon>Viridiplantae</taxon>
        <taxon>Streptophyta</taxon>
        <taxon>Embryophyta</taxon>
        <taxon>Tracheophyta</taxon>
        <taxon>Spermatophyta</taxon>
        <taxon>Magnoliopsida</taxon>
        <taxon>eudicotyledons</taxon>
        <taxon>Gunneridae</taxon>
        <taxon>Pentapetalae</taxon>
        <taxon>rosids</taxon>
        <taxon>malvids</taxon>
        <taxon>Malvales</taxon>
        <taxon>Malvaceae</taxon>
        <taxon>Malvoideae</taxon>
        <taxon>Gossypium</taxon>
    </lineage>
</organism>
<evidence type="ECO:0000313" key="3">
    <source>
        <dbReference type="Proteomes" id="UP000032304"/>
    </source>
</evidence>
<name>A0A0D2RJB4_GOSRA</name>
<feature type="region of interest" description="Disordered" evidence="1">
    <location>
        <begin position="24"/>
        <end position="82"/>
    </location>
</feature>
<evidence type="ECO:0000313" key="2">
    <source>
        <dbReference type="EMBL" id="KJB70797.1"/>
    </source>
</evidence>
<dbReference type="Proteomes" id="UP000032304">
    <property type="component" value="Chromosome 11"/>
</dbReference>
<feature type="compositionally biased region" description="Polar residues" evidence="1">
    <location>
        <begin position="69"/>
        <end position="79"/>
    </location>
</feature>
<dbReference type="AlphaFoldDB" id="A0A0D2RJB4"/>
<feature type="compositionally biased region" description="Polar residues" evidence="1">
    <location>
        <begin position="31"/>
        <end position="50"/>
    </location>
</feature>
<keyword evidence="3" id="KW-1185">Reference proteome</keyword>
<proteinExistence type="predicted"/>
<protein>
    <submittedName>
        <fullName evidence="2">Uncharacterized protein</fullName>
    </submittedName>
</protein>